<proteinExistence type="predicted"/>
<evidence type="ECO:0000313" key="3">
    <source>
        <dbReference type="EMBL" id="KAH7314433.1"/>
    </source>
</evidence>
<feature type="repeat" description="PPR" evidence="2">
    <location>
        <begin position="478"/>
        <end position="512"/>
    </location>
</feature>
<dbReference type="InterPro" id="IPR011990">
    <property type="entry name" value="TPR-like_helical_dom_sf"/>
</dbReference>
<name>A0A8T2S9Z8_CERRI</name>
<feature type="repeat" description="PPR" evidence="2">
    <location>
        <begin position="175"/>
        <end position="209"/>
    </location>
</feature>
<gene>
    <name evidence="3" type="ORF">KP509_21G003100</name>
</gene>
<reference evidence="3" key="1">
    <citation type="submission" date="2021-08" db="EMBL/GenBank/DDBJ databases">
        <title>WGS assembly of Ceratopteris richardii.</title>
        <authorList>
            <person name="Marchant D.B."/>
            <person name="Chen G."/>
            <person name="Jenkins J."/>
            <person name="Shu S."/>
            <person name="Leebens-Mack J."/>
            <person name="Grimwood J."/>
            <person name="Schmutz J."/>
            <person name="Soltis P."/>
            <person name="Soltis D."/>
            <person name="Chen Z.-H."/>
        </authorList>
    </citation>
    <scope>NUCLEOTIDE SEQUENCE</scope>
    <source>
        <strain evidence="3">Whitten #5841</strain>
        <tissue evidence="3">Leaf</tissue>
    </source>
</reference>
<dbReference type="InterPro" id="IPR002885">
    <property type="entry name" value="PPR_rpt"/>
</dbReference>
<dbReference type="PANTHER" id="PTHR47926">
    <property type="entry name" value="PENTATRICOPEPTIDE REPEAT-CONTAINING PROTEIN"/>
    <property type="match status" value="1"/>
</dbReference>
<feature type="repeat" description="PPR" evidence="2">
    <location>
        <begin position="579"/>
        <end position="609"/>
    </location>
</feature>
<dbReference type="EMBL" id="CM035426">
    <property type="protein sequence ID" value="KAH7314441.1"/>
    <property type="molecule type" value="Genomic_DNA"/>
</dbReference>
<dbReference type="EMBL" id="CM035426">
    <property type="protein sequence ID" value="KAH7314434.1"/>
    <property type="molecule type" value="Genomic_DNA"/>
</dbReference>
<comment type="caution">
    <text evidence="3">The sequence shown here is derived from an EMBL/GenBank/DDBJ whole genome shotgun (WGS) entry which is preliminary data.</text>
</comment>
<organism evidence="3 4">
    <name type="scientific">Ceratopteris richardii</name>
    <name type="common">Triangle waterfern</name>
    <dbReference type="NCBI Taxonomy" id="49495"/>
    <lineage>
        <taxon>Eukaryota</taxon>
        <taxon>Viridiplantae</taxon>
        <taxon>Streptophyta</taxon>
        <taxon>Embryophyta</taxon>
        <taxon>Tracheophyta</taxon>
        <taxon>Polypodiopsida</taxon>
        <taxon>Polypodiidae</taxon>
        <taxon>Polypodiales</taxon>
        <taxon>Pteridineae</taxon>
        <taxon>Pteridaceae</taxon>
        <taxon>Parkerioideae</taxon>
        <taxon>Ceratopteris</taxon>
    </lineage>
</organism>
<evidence type="ECO:0000256" key="1">
    <source>
        <dbReference type="ARBA" id="ARBA00022737"/>
    </source>
</evidence>
<evidence type="ECO:0000256" key="2">
    <source>
        <dbReference type="PROSITE-ProRule" id="PRU00708"/>
    </source>
</evidence>
<keyword evidence="4" id="KW-1185">Reference proteome</keyword>
<dbReference type="EMBL" id="CM035426">
    <property type="protein sequence ID" value="KAH7314439.1"/>
    <property type="molecule type" value="Genomic_DNA"/>
</dbReference>
<dbReference type="GO" id="GO:0003723">
    <property type="term" value="F:RNA binding"/>
    <property type="evidence" value="ECO:0007669"/>
    <property type="project" value="InterPro"/>
</dbReference>
<dbReference type="FunFam" id="1.25.40.10:FF:000344">
    <property type="entry name" value="Pentatricopeptide repeat-containing protein"/>
    <property type="match status" value="1"/>
</dbReference>
<evidence type="ECO:0008006" key="5">
    <source>
        <dbReference type="Google" id="ProtNLM"/>
    </source>
</evidence>
<dbReference type="GO" id="GO:0009451">
    <property type="term" value="P:RNA modification"/>
    <property type="evidence" value="ECO:0007669"/>
    <property type="project" value="InterPro"/>
</dbReference>
<dbReference type="EMBL" id="CM035426">
    <property type="protein sequence ID" value="KAH7314437.1"/>
    <property type="molecule type" value="Genomic_DNA"/>
</dbReference>
<dbReference type="FunFam" id="1.25.40.10:FF:000158">
    <property type="entry name" value="pentatricopeptide repeat-containing protein At2g33680"/>
    <property type="match status" value="1"/>
</dbReference>
<accession>A0A8T2S9Z8</accession>
<dbReference type="Gene3D" id="1.25.40.10">
    <property type="entry name" value="Tetratricopeptide repeat domain"/>
    <property type="match status" value="7"/>
</dbReference>
<dbReference type="EMBL" id="CM035426">
    <property type="protein sequence ID" value="KAH7314435.1"/>
    <property type="molecule type" value="Genomic_DNA"/>
</dbReference>
<dbReference type="PANTHER" id="PTHR47926:SF533">
    <property type="entry name" value="DYW DOMAIN-CONTAINING PROTEIN"/>
    <property type="match status" value="1"/>
</dbReference>
<dbReference type="PROSITE" id="PS51375">
    <property type="entry name" value="PPR"/>
    <property type="match status" value="6"/>
</dbReference>
<protein>
    <recommendedName>
        <fullName evidence="5">Pentatricopeptide repeat-containing protein</fullName>
    </recommendedName>
</protein>
<feature type="repeat" description="PPR" evidence="2">
    <location>
        <begin position="377"/>
        <end position="411"/>
    </location>
</feature>
<dbReference type="InterPro" id="IPR046960">
    <property type="entry name" value="PPR_At4g14850-like_plant"/>
</dbReference>
<evidence type="ECO:0000313" key="4">
    <source>
        <dbReference type="Proteomes" id="UP000825935"/>
    </source>
</evidence>
<dbReference type="NCBIfam" id="TIGR00756">
    <property type="entry name" value="PPR"/>
    <property type="match status" value="5"/>
</dbReference>
<keyword evidence="1" id="KW-0677">Repeat</keyword>
<dbReference type="Pfam" id="PF13041">
    <property type="entry name" value="PPR_2"/>
    <property type="match status" value="2"/>
</dbReference>
<dbReference type="GO" id="GO:0048731">
    <property type="term" value="P:system development"/>
    <property type="evidence" value="ECO:0007669"/>
    <property type="project" value="UniProtKB-ARBA"/>
</dbReference>
<dbReference type="EMBL" id="CM035426">
    <property type="protein sequence ID" value="KAH7314433.1"/>
    <property type="molecule type" value="Genomic_DNA"/>
</dbReference>
<dbReference type="Proteomes" id="UP000825935">
    <property type="component" value="Chromosome 21"/>
</dbReference>
<feature type="repeat" description="PPR" evidence="2">
    <location>
        <begin position="679"/>
        <end position="713"/>
    </location>
</feature>
<dbReference type="Pfam" id="PF01535">
    <property type="entry name" value="PPR"/>
    <property type="match status" value="6"/>
</dbReference>
<feature type="repeat" description="PPR" evidence="2">
    <location>
        <begin position="276"/>
        <end position="310"/>
    </location>
</feature>
<dbReference type="AlphaFoldDB" id="A0A8T2S9Z8"/>
<sequence length="810" mass="90538">MRLIGVETTSLRERVFALLQVCSEKKDLGASRDAYALIIKGGFDSIKVVGDHLIRLFALVSSLEDALYIFSQIHEPSLYTWNSIISASVQNGNPQQALSIYYSMSTPPDKITISSVLRASIAAQDIEAGKNAHNQVVVQGISLDFVFGSTLVDFYSKLGTLDEAWTVFNALMYRDVVTWGAMLSGFLQHGQPEKCLMYLEFMRQEGIQPNKVIFILILQAVNNGRVPVHGMAIHAELCTVGLEKDLAIESALIEMYSKHGFLEEAEIVFKSADSLDLVLWTTFIGTYVHCQKHQLAFKVYEEMLVKGLFPDKVTFLFLLQACGNEGNVLRGLEIHEKVTLSGLDKDLSIENTLTCMYAKCGYLDQACRIFDQILFRDEISWAAIIAGHVDFGHYHRAIELYIIMHMEGFCPTTSVLASILNACAHLAIVDEGRLIHDLITKLNFPNELYVENSLLFMYARCNKLLDAQYIFVKMSTKDIVTYTSLISAFADNGWVHDVLNLLNLMQVEGVDPDEGIFICSLVACANARAFQEGNWIHYLIFFHKVDLTSQLACTVMQMYMDCGMLQDAQAVFNLIAGPDVVLWSVLISGYNKHGKVSVAVDLVEEMLTKVEPDQIAYLSLLQVCCGVGFIKQARLLHSQIVESGLNYMPSVHSTILDMYTKCGSMEDAHRLFIRAKEKDLVSWGCMLAGYAMMGDMRLVNECLENMERDGLKLTRTRFTSILHACSHAGALTDAWHHFQCMGDGFDLVPSMDHYDGILDLLSRVGHVKHACDLLQTAPVPSNFGETSLFASYRTYGDEESSLSLITPYIS</sequence>
<dbReference type="OrthoDB" id="10390335at2759"/>
<dbReference type="Pfam" id="PF13812">
    <property type="entry name" value="PPR_3"/>
    <property type="match status" value="1"/>
</dbReference>